<reference evidence="7 8" key="1">
    <citation type="submission" date="2018-09" db="EMBL/GenBank/DDBJ databases">
        <title>The draft genome of Acinetobacter sp. strains.</title>
        <authorList>
            <person name="Qin J."/>
            <person name="Feng Y."/>
            <person name="Zong Z."/>
        </authorList>
    </citation>
    <scope>NUCLEOTIDE SEQUENCE [LARGE SCALE GENOMIC DNA]</scope>
    <source>
        <strain evidence="7 8">WCHAc060001</strain>
    </source>
</reference>
<sequence>MSILSKKILSNSLWMMLEKVISMFGLIFVMSYVAKYIGPTNFGKIALATTIFTFVQTLTWFGNQEILFKRVSKNPSSGLKFLNSTQNLRKLLFSLFSLPVLAWLFIYTDQLTFIFGIATALATFILIQDIFVIYNNAVLKSYINTLVNIAGLAIAFAVRYLIVLFELPAEYLAIPIVLVTLIPYVAKRYYFNLADHAPRIRSFTYAKYYLYAGSALVLSTLSIALYVQITNLMLVNLTSTYELGLYSVASSLGMAWGFVNQSIITSVMTKIYKEKNDNVAYGMFAKLNLLIIAISSGAIIGFVLLGHWIIALLYGNAYLPAVPLLIVMACAGMFSGLGTAAARLIIREEGYSYISKKMLCMAICSVPIAYICIQYFGLIGAAYSIAVIELLSATLFNYFYKNGIIFKVHFWFLYRTKLKNSLEN</sequence>
<feature type="transmembrane region" description="Helical" evidence="6">
    <location>
        <begin position="146"/>
        <end position="165"/>
    </location>
</feature>
<keyword evidence="8" id="KW-1185">Reference proteome</keyword>
<feature type="transmembrane region" description="Helical" evidence="6">
    <location>
        <begin position="113"/>
        <end position="134"/>
    </location>
</feature>
<dbReference type="Proteomes" id="UP000273105">
    <property type="component" value="Unassembled WGS sequence"/>
</dbReference>
<feature type="transmembrane region" description="Helical" evidence="6">
    <location>
        <begin position="358"/>
        <end position="376"/>
    </location>
</feature>
<feature type="transmembrane region" description="Helical" evidence="6">
    <location>
        <begin position="45"/>
        <end position="68"/>
    </location>
</feature>
<evidence type="ECO:0000256" key="4">
    <source>
        <dbReference type="ARBA" id="ARBA00022989"/>
    </source>
</evidence>
<evidence type="ECO:0000313" key="7">
    <source>
        <dbReference type="EMBL" id="RLL47431.1"/>
    </source>
</evidence>
<feature type="transmembrane region" description="Helical" evidence="6">
    <location>
        <begin position="289"/>
        <end position="315"/>
    </location>
</feature>
<evidence type="ECO:0000256" key="3">
    <source>
        <dbReference type="ARBA" id="ARBA00022692"/>
    </source>
</evidence>
<dbReference type="Pfam" id="PF13440">
    <property type="entry name" value="Polysacc_synt_3"/>
    <property type="match status" value="1"/>
</dbReference>
<dbReference type="EMBL" id="RCHE01000011">
    <property type="protein sequence ID" value="RLL47431.1"/>
    <property type="molecule type" value="Genomic_DNA"/>
</dbReference>
<feature type="transmembrane region" description="Helical" evidence="6">
    <location>
        <begin position="249"/>
        <end position="268"/>
    </location>
</feature>
<name>A0ABX9U8L1_9GAMM</name>
<evidence type="ECO:0008006" key="9">
    <source>
        <dbReference type="Google" id="ProtNLM"/>
    </source>
</evidence>
<evidence type="ECO:0000313" key="8">
    <source>
        <dbReference type="Proteomes" id="UP000273105"/>
    </source>
</evidence>
<keyword evidence="5 6" id="KW-0472">Membrane</keyword>
<feature type="transmembrane region" description="Helical" evidence="6">
    <location>
        <begin position="321"/>
        <end position="346"/>
    </location>
</feature>
<dbReference type="PANTHER" id="PTHR30250:SF11">
    <property type="entry name" value="O-ANTIGEN TRANSPORTER-RELATED"/>
    <property type="match status" value="1"/>
</dbReference>
<evidence type="ECO:0000256" key="1">
    <source>
        <dbReference type="ARBA" id="ARBA00004651"/>
    </source>
</evidence>
<feature type="transmembrane region" description="Helical" evidence="6">
    <location>
        <begin position="88"/>
        <end position="107"/>
    </location>
</feature>
<comment type="subcellular location">
    <subcellularLocation>
        <location evidence="1">Cell membrane</location>
        <topology evidence="1">Multi-pass membrane protein</topology>
    </subcellularLocation>
</comment>
<evidence type="ECO:0000256" key="6">
    <source>
        <dbReference type="SAM" id="Phobius"/>
    </source>
</evidence>
<proteinExistence type="predicted"/>
<feature type="transmembrane region" description="Helical" evidence="6">
    <location>
        <begin position="171"/>
        <end position="187"/>
    </location>
</feature>
<protein>
    <recommendedName>
        <fullName evidence="9">Polysaccharide biosynthesis protein</fullName>
    </recommendedName>
</protein>
<organism evidence="7 8">
    <name type="scientific">Acinetobacter cumulans</name>
    <dbReference type="NCBI Taxonomy" id="2136182"/>
    <lineage>
        <taxon>Bacteria</taxon>
        <taxon>Pseudomonadati</taxon>
        <taxon>Pseudomonadota</taxon>
        <taxon>Gammaproteobacteria</taxon>
        <taxon>Moraxellales</taxon>
        <taxon>Moraxellaceae</taxon>
        <taxon>Acinetobacter</taxon>
    </lineage>
</organism>
<dbReference type="InterPro" id="IPR050833">
    <property type="entry name" value="Poly_Biosynth_Transport"/>
</dbReference>
<dbReference type="PANTHER" id="PTHR30250">
    <property type="entry name" value="PST FAMILY PREDICTED COLANIC ACID TRANSPORTER"/>
    <property type="match status" value="1"/>
</dbReference>
<keyword evidence="4 6" id="KW-1133">Transmembrane helix</keyword>
<evidence type="ECO:0000256" key="2">
    <source>
        <dbReference type="ARBA" id="ARBA00022475"/>
    </source>
</evidence>
<feature type="transmembrane region" description="Helical" evidence="6">
    <location>
        <begin position="12"/>
        <end position="33"/>
    </location>
</feature>
<keyword evidence="3 6" id="KW-0812">Transmembrane</keyword>
<feature type="transmembrane region" description="Helical" evidence="6">
    <location>
        <begin position="208"/>
        <end position="229"/>
    </location>
</feature>
<comment type="caution">
    <text evidence="7">The sequence shown here is derived from an EMBL/GenBank/DDBJ whole genome shotgun (WGS) entry which is preliminary data.</text>
</comment>
<evidence type="ECO:0000256" key="5">
    <source>
        <dbReference type="ARBA" id="ARBA00023136"/>
    </source>
</evidence>
<gene>
    <name evidence="7" type="ORF">D9K79_06465</name>
</gene>
<accession>A0ABX9U8L1</accession>
<keyword evidence="2" id="KW-1003">Cell membrane</keyword>